<dbReference type="InterPro" id="IPR001878">
    <property type="entry name" value="Znf_CCHC"/>
</dbReference>
<sequence length="483" mass="55355">MATHQPSISRENGNVANTNDQSIATAEIEVEIGRLRNITGESARLPLPSRQEQILDRVLEAITGLQDRISRIEIANYDRENFRLSRLDDQHRTLNVTYGRTINDVRELRDRPTGYLRLKDARSLIPEIDGHSRQKMQEFLSASTYAIEKINYADKPALLEEILNTKLKGKLLLDLQTRSIRDFGQLRREIEANYLGKRGTSHLQLEFNALKQKLGESAHTFGRRVDTLAMELYESLIENRDNTSEQKRAILETIQDRALLNFELGLREDIKLVVRSQKYTSLQEAINAASAEEKVKGPTLRANYNERYKNGQNQNLKNTGVQCSKCGKIGHLGRDCRSSRYATKFSLPRAEKPASINLAEKYCTYCKRAGHKRNECWSLNGRPDKDPKQRAKRDTDHRAKRVNSAVKIRQNKQQSESEESSYGSSKEEKERRKTRRTRAAHEHQISQVTGKYANTGLRLVTLPIKEMKKGRINLLLDTGAHFD</sequence>
<evidence type="ECO:0000256" key="2">
    <source>
        <dbReference type="SAM" id="MobiDB-lite"/>
    </source>
</evidence>
<dbReference type="Pfam" id="PF00098">
    <property type="entry name" value="zf-CCHC"/>
    <property type="match status" value="1"/>
</dbReference>
<keyword evidence="1" id="KW-0479">Metal-binding</keyword>
<evidence type="ECO:0000256" key="1">
    <source>
        <dbReference type="PROSITE-ProRule" id="PRU00047"/>
    </source>
</evidence>
<organism evidence="4 5">
    <name type="scientific">Trachymyrmex cornetzi</name>
    <dbReference type="NCBI Taxonomy" id="471704"/>
    <lineage>
        <taxon>Eukaryota</taxon>
        <taxon>Metazoa</taxon>
        <taxon>Ecdysozoa</taxon>
        <taxon>Arthropoda</taxon>
        <taxon>Hexapoda</taxon>
        <taxon>Insecta</taxon>
        <taxon>Pterygota</taxon>
        <taxon>Neoptera</taxon>
        <taxon>Endopterygota</taxon>
        <taxon>Hymenoptera</taxon>
        <taxon>Apocrita</taxon>
        <taxon>Aculeata</taxon>
        <taxon>Formicoidea</taxon>
        <taxon>Formicidae</taxon>
        <taxon>Myrmicinae</taxon>
        <taxon>Trachymyrmex</taxon>
    </lineage>
</organism>
<evidence type="ECO:0000313" key="5">
    <source>
        <dbReference type="Proteomes" id="UP000078492"/>
    </source>
</evidence>
<evidence type="ECO:0000313" key="4">
    <source>
        <dbReference type="EMBL" id="KYN21771.1"/>
    </source>
</evidence>
<dbReference type="InterPro" id="IPR036875">
    <property type="entry name" value="Znf_CCHC_sf"/>
</dbReference>
<keyword evidence="1" id="KW-0863">Zinc-finger</keyword>
<dbReference type="PANTHER" id="PTHR33223">
    <property type="entry name" value="CCHC-TYPE DOMAIN-CONTAINING PROTEIN"/>
    <property type="match status" value="1"/>
</dbReference>
<name>A0A151J9T5_9HYME</name>
<dbReference type="SUPFAM" id="SSF57756">
    <property type="entry name" value="Retrovirus zinc finger-like domains"/>
    <property type="match status" value="1"/>
</dbReference>
<dbReference type="GO" id="GO:0003676">
    <property type="term" value="F:nucleic acid binding"/>
    <property type="evidence" value="ECO:0007669"/>
    <property type="project" value="InterPro"/>
</dbReference>
<accession>A0A151J9T5</accession>
<dbReference type="GO" id="GO:0008270">
    <property type="term" value="F:zinc ion binding"/>
    <property type="evidence" value="ECO:0007669"/>
    <property type="project" value="UniProtKB-KW"/>
</dbReference>
<feature type="region of interest" description="Disordered" evidence="2">
    <location>
        <begin position="1"/>
        <end position="20"/>
    </location>
</feature>
<dbReference type="SMART" id="SM00343">
    <property type="entry name" value="ZnF_C2HC"/>
    <property type="match status" value="2"/>
</dbReference>
<keyword evidence="5" id="KW-1185">Reference proteome</keyword>
<dbReference type="AlphaFoldDB" id="A0A151J9T5"/>
<proteinExistence type="predicted"/>
<dbReference type="Proteomes" id="UP000078492">
    <property type="component" value="Unassembled WGS sequence"/>
</dbReference>
<protein>
    <recommendedName>
        <fullName evidence="3">CCHC-type domain-containing protein</fullName>
    </recommendedName>
</protein>
<dbReference type="Gene3D" id="4.10.60.10">
    <property type="entry name" value="Zinc finger, CCHC-type"/>
    <property type="match status" value="1"/>
</dbReference>
<feature type="compositionally biased region" description="Basic and acidic residues" evidence="2">
    <location>
        <begin position="382"/>
        <end position="397"/>
    </location>
</feature>
<dbReference type="PROSITE" id="PS50158">
    <property type="entry name" value="ZF_CCHC"/>
    <property type="match status" value="1"/>
</dbReference>
<dbReference type="EMBL" id="KQ979383">
    <property type="protein sequence ID" value="KYN21771.1"/>
    <property type="molecule type" value="Genomic_DNA"/>
</dbReference>
<reference evidence="4 5" key="1">
    <citation type="submission" date="2015-09" db="EMBL/GenBank/DDBJ databases">
        <title>Trachymyrmex cornetzi WGS genome.</title>
        <authorList>
            <person name="Nygaard S."/>
            <person name="Hu H."/>
            <person name="Boomsma J."/>
            <person name="Zhang G."/>
        </authorList>
    </citation>
    <scope>NUCLEOTIDE SEQUENCE [LARGE SCALE GENOMIC DNA]</scope>
    <source>
        <strain evidence="4">Tcor2-1</strain>
        <tissue evidence="4">Whole body</tissue>
    </source>
</reference>
<gene>
    <name evidence="4" type="ORF">ALC57_05851</name>
</gene>
<feature type="domain" description="CCHC-type" evidence="3">
    <location>
        <begin position="323"/>
        <end position="338"/>
    </location>
</feature>
<evidence type="ECO:0000259" key="3">
    <source>
        <dbReference type="PROSITE" id="PS50158"/>
    </source>
</evidence>
<feature type="region of interest" description="Disordered" evidence="2">
    <location>
        <begin position="376"/>
        <end position="449"/>
    </location>
</feature>
<keyword evidence="1" id="KW-0862">Zinc</keyword>
<dbReference type="PANTHER" id="PTHR33223:SF6">
    <property type="entry name" value="CCHC-TYPE DOMAIN-CONTAINING PROTEIN"/>
    <property type="match status" value="1"/>
</dbReference>